<evidence type="ECO:0000256" key="2">
    <source>
        <dbReference type="ARBA" id="ARBA00022801"/>
    </source>
</evidence>
<reference evidence="5 6" key="1">
    <citation type="submission" date="2017-06" db="EMBL/GenBank/DDBJ databases">
        <title>Genome sequencing of cyanobaciteial culture collection at National Institute for Environmental Studies (NIES).</title>
        <authorList>
            <person name="Hirose Y."/>
            <person name="Shimura Y."/>
            <person name="Fujisawa T."/>
            <person name="Nakamura Y."/>
            <person name="Kawachi M."/>
        </authorList>
    </citation>
    <scope>NUCLEOTIDE SEQUENCE [LARGE SCALE GENOMIC DNA]</scope>
    <source>
        <strain evidence="5 6">NIES-267</strain>
    </source>
</reference>
<organism evidence="5 6">
    <name type="scientific">Calothrix parasitica NIES-267</name>
    <dbReference type="NCBI Taxonomy" id="1973488"/>
    <lineage>
        <taxon>Bacteria</taxon>
        <taxon>Bacillati</taxon>
        <taxon>Cyanobacteriota</taxon>
        <taxon>Cyanophyceae</taxon>
        <taxon>Nostocales</taxon>
        <taxon>Calotrichaceae</taxon>
        <taxon>Calothrix</taxon>
    </lineage>
</organism>
<accession>A0A1Z4LV82</accession>
<dbReference type="PROSITE" id="PS51677">
    <property type="entry name" value="NODB"/>
    <property type="match status" value="1"/>
</dbReference>
<keyword evidence="3" id="KW-0812">Transmembrane</keyword>
<sequence>MENKKSLALPQGILIALTALCGSFALGFMLPVNRNTSNASSRQQINTENTKATSVSLSSIKDFQGAMLATWEQEAITKGVFHTVPKSFRGTTLKQAKLGPKDKLIALTFDDGPWPGYTAQILEILKKKNVKATFFVVGNVLSRYPDLGKRIVTEGHTIGNHTWHHWYHFFNKQAAALEIDRTADLIYKTTGTKTTLFRPPGGILHNGLADYAKSKDYAVIMWSADSIDYALPPPSALVSRVVKQATPGGIVLLHDGGGPRKNTVAALPSMIKKLRDKGYRFVTIPELLEHEEKQKQKTITAQNKK</sequence>
<evidence type="ECO:0000313" key="6">
    <source>
        <dbReference type="Proteomes" id="UP000218418"/>
    </source>
</evidence>
<keyword evidence="3" id="KW-1133">Transmembrane helix</keyword>
<keyword evidence="1" id="KW-0479">Metal-binding</keyword>
<dbReference type="AlphaFoldDB" id="A0A1Z4LV82"/>
<dbReference type="Pfam" id="PF01522">
    <property type="entry name" value="Polysacc_deac_1"/>
    <property type="match status" value="1"/>
</dbReference>
<keyword evidence="2" id="KW-0378">Hydrolase</keyword>
<dbReference type="GO" id="GO:0016020">
    <property type="term" value="C:membrane"/>
    <property type="evidence" value="ECO:0007669"/>
    <property type="project" value="TreeGrafter"/>
</dbReference>
<dbReference type="Proteomes" id="UP000218418">
    <property type="component" value="Chromosome"/>
</dbReference>
<keyword evidence="6" id="KW-1185">Reference proteome</keyword>
<dbReference type="GO" id="GO:0005975">
    <property type="term" value="P:carbohydrate metabolic process"/>
    <property type="evidence" value="ECO:0007669"/>
    <property type="project" value="InterPro"/>
</dbReference>
<evidence type="ECO:0000256" key="1">
    <source>
        <dbReference type="ARBA" id="ARBA00022723"/>
    </source>
</evidence>
<evidence type="ECO:0000313" key="5">
    <source>
        <dbReference type="EMBL" id="BAY85146.1"/>
    </source>
</evidence>
<evidence type="ECO:0000256" key="3">
    <source>
        <dbReference type="SAM" id="Phobius"/>
    </source>
</evidence>
<dbReference type="CDD" id="cd10917">
    <property type="entry name" value="CE4_NodB_like_6s_7s"/>
    <property type="match status" value="1"/>
</dbReference>
<feature type="transmembrane region" description="Helical" evidence="3">
    <location>
        <begin position="12"/>
        <end position="32"/>
    </location>
</feature>
<dbReference type="PANTHER" id="PTHR10587:SF133">
    <property type="entry name" value="CHITIN DEACETYLASE 1-RELATED"/>
    <property type="match status" value="1"/>
</dbReference>
<dbReference type="EMBL" id="AP018227">
    <property type="protein sequence ID" value="BAY85146.1"/>
    <property type="molecule type" value="Genomic_DNA"/>
</dbReference>
<dbReference type="Gene3D" id="3.20.20.370">
    <property type="entry name" value="Glycoside hydrolase/deacetylase"/>
    <property type="match status" value="1"/>
</dbReference>
<dbReference type="GO" id="GO:0046872">
    <property type="term" value="F:metal ion binding"/>
    <property type="evidence" value="ECO:0007669"/>
    <property type="project" value="UniProtKB-KW"/>
</dbReference>
<keyword evidence="3" id="KW-0472">Membrane</keyword>
<protein>
    <submittedName>
        <fullName evidence="5">Polysaccharide deacetylase</fullName>
    </submittedName>
</protein>
<name>A0A1Z4LV82_9CYAN</name>
<proteinExistence type="predicted"/>
<dbReference type="OrthoDB" id="9806342at2"/>
<evidence type="ECO:0000259" key="4">
    <source>
        <dbReference type="PROSITE" id="PS51677"/>
    </source>
</evidence>
<dbReference type="SUPFAM" id="SSF88713">
    <property type="entry name" value="Glycoside hydrolase/deacetylase"/>
    <property type="match status" value="1"/>
</dbReference>
<gene>
    <name evidence="5" type="ORF">NIES267_46450</name>
</gene>
<dbReference type="InterPro" id="IPR002509">
    <property type="entry name" value="NODB_dom"/>
</dbReference>
<dbReference type="PANTHER" id="PTHR10587">
    <property type="entry name" value="GLYCOSYL TRANSFERASE-RELATED"/>
    <property type="match status" value="1"/>
</dbReference>
<feature type="domain" description="NodB homology" evidence="4">
    <location>
        <begin position="103"/>
        <end position="282"/>
    </location>
</feature>
<dbReference type="InterPro" id="IPR050248">
    <property type="entry name" value="Polysacc_deacetylase_ArnD"/>
</dbReference>
<dbReference type="GO" id="GO:0016810">
    <property type="term" value="F:hydrolase activity, acting on carbon-nitrogen (but not peptide) bonds"/>
    <property type="evidence" value="ECO:0007669"/>
    <property type="project" value="InterPro"/>
</dbReference>
<dbReference type="InterPro" id="IPR011330">
    <property type="entry name" value="Glyco_hydro/deAcase_b/a-brl"/>
</dbReference>